<evidence type="ECO:0000256" key="3">
    <source>
        <dbReference type="PROSITE-ProRule" id="PRU00023"/>
    </source>
</evidence>
<evidence type="ECO:0000313" key="5">
    <source>
        <dbReference type="Proteomes" id="UP000800200"/>
    </source>
</evidence>
<feature type="repeat" description="ANK" evidence="3">
    <location>
        <begin position="213"/>
        <end position="250"/>
    </location>
</feature>
<dbReference type="AlphaFoldDB" id="A0A6A6EJ61"/>
<dbReference type="EMBL" id="ML994617">
    <property type="protein sequence ID" value="KAF2191165.1"/>
    <property type="molecule type" value="Genomic_DNA"/>
</dbReference>
<evidence type="ECO:0000256" key="2">
    <source>
        <dbReference type="ARBA" id="ARBA00023043"/>
    </source>
</evidence>
<dbReference type="SMART" id="SM00248">
    <property type="entry name" value="ANK"/>
    <property type="match status" value="10"/>
</dbReference>
<dbReference type="Gene3D" id="1.25.40.20">
    <property type="entry name" value="Ankyrin repeat-containing domain"/>
    <property type="match status" value="3"/>
</dbReference>
<feature type="repeat" description="ANK" evidence="3">
    <location>
        <begin position="251"/>
        <end position="283"/>
    </location>
</feature>
<feature type="repeat" description="ANK" evidence="3">
    <location>
        <begin position="322"/>
        <end position="354"/>
    </location>
</feature>
<accession>A0A6A6EJ61</accession>
<dbReference type="PROSITE" id="PS50088">
    <property type="entry name" value="ANK_REPEAT"/>
    <property type="match status" value="6"/>
</dbReference>
<dbReference type="PRINTS" id="PR01415">
    <property type="entry name" value="ANKYRIN"/>
</dbReference>
<keyword evidence="2 3" id="KW-0040">ANK repeat</keyword>
<keyword evidence="5" id="KW-1185">Reference proteome</keyword>
<dbReference type="SUPFAM" id="SSF48403">
    <property type="entry name" value="Ankyrin repeat"/>
    <property type="match status" value="2"/>
</dbReference>
<dbReference type="PANTHER" id="PTHR24123:SF33">
    <property type="entry name" value="PROTEIN HOS4"/>
    <property type="match status" value="1"/>
</dbReference>
<name>A0A6A6EJ61_9PEZI</name>
<evidence type="ECO:0000313" key="4">
    <source>
        <dbReference type="EMBL" id="KAF2191165.1"/>
    </source>
</evidence>
<dbReference type="Proteomes" id="UP000800200">
    <property type="component" value="Unassembled WGS sequence"/>
</dbReference>
<dbReference type="PROSITE" id="PS50297">
    <property type="entry name" value="ANK_REP_REGION"/>
    <property type="match status" value="4"/>
</dbReference>
<dbReference type="InterPro" id="IPR002110">
    <property type="entry name" value="Ankyrin_rpt"/>
</dbReference>
<keyword evidence="1" id="KW-0677">Repeat</keyword>
<dbReference type="InterPro" id="IPR051165">
    <property type="entry name" value="Multifunctional_ANK_Repeat"/>
</dbReference>
<organism evidence="4 5">
    <name type="scientific">Zopfia rhizophila CBS 207.26</name>
    <dbReference type="NCBI Taxonomy" id="1314779"/>
    <lineage>
        <taxon>Eukaryota</taxon>
        <taxon>Fungi</taxon>
        <taxon>Dikarya</taxon>
        <taxon>Ascomycota</taxon>
        <taxon>Pezizomycotina</taxon>
        <taxon>Dothideomycetes</taxon>
        <taxon>Dothideomycetes incertae sedis</taxon>
        <taxon>Zopfiaceae</taxon>
        <taxon>Zopfia</taxon>
    </lineage>
</organism>
<feature type="repeat" description="ANK" evidence="3">
    <location>
        <begin position="47"/>
        <end position="79"/>
    </location>
</feature>
<sequence length="540" mass="58818">MQPAARKTLFDEIIQDRAEAAKHKHSGIYSGSRLARCLAFGGTDKKTGRTPLHYAAFRGYKTATLHFIQKGISIEAKTKAGETALHVAASRGHDGVVAILLQAAADMNARAGPGQDTALHLASAGGHKSTVGVLLKARADWSCQNSDGFTAARVAIEKDHFPLYCAIFEACGSQDALVQEKWLALSRAIEERNHPRLEDLLKCRCNTHTRDSKGRTLLHIAASVGFKENADLLNIGDLIERGVDINAQDNQGLTALCISLKRKDKKVAEFLLDCGANANIFSPDDDPPLTVAVRKRVSLWPRLDQKLIKGTSAATLRFRDGVGRTVMHYAAENGNNSIIKLLLEAGVSTKTQDIEGATPLLLAINGSHGEAARMLFPASDILQQDQKGRNAMHRAAMLGQHELIEEQVRRDTNAKIACIKPDASGATALIMAVKHAPLGCEKEIGKATVRTLLEDVRVMKIDGTLFVDIKDNAGHDALWHAAQRGRYWVKVLLPFKWAANLYQAEPHVRKMVASVREEATEVTNGWRFTGSASDPGYLSD</sequence>
<dbReference type="Pfam" id="PF00023">
    <property type="entry name" value="Ank"/>
    <property type="match status" value="1"/>
</dbReference>
<proteinExistence type="predicted"/>
<dbReference type="PANTHER" id="PTHR24123">
    <property type="entry name" value="ANKYRIN REPEAT-CONTAINING"/>
    <property type="match status" value="1"/>
</dbReference>
<dbReference type="InterPro" id="IPR036770">
    <property type="entry name" value="Ankyrin_rpt-contain_sf"/>
</dbReference>
<dbReference type="OrthoDB" id="195446at2759"/>
<gene>
    <name evidence="4" type="ORF">K469DRAFT_720149</name>
</gene>
<reference evidence="4" key="1">
    <citation type="journal article" date="2020" name="Stud. Mycol.">
        <title>101 Dothideomycetes genomes: a test case for predicting lifestyles and emergence of pathogens.</title>
        <authorList>
            <person name="Haridas S."/>
            <person name="Albert R."/>
            <person name="Binder M."/>
            <person name="Bloem J."/>
            <person name="Labutti K."/>
            <person name="Salamov A."/>
            <person name="Andreopoulos B."/>
            <person name="Baker S."/>
            <person name="Barry K."/>
            <person name="Bills G."/>
            <person name="Bluhm B."/>
            <person name="Cannon C."/>
            <person name="Castanera R."/>
            <person name="Culley D."/>
            <person name="Daum C."/>
            <person name="Ezra D."/>
            <person name="Gonzalez J."/>
            <person name="Henrissat B."/>
            <person name="Kuo A."/>
            <person name="Liang C."/>
            <person name="Lipzen A."/>
            <person name="Lutzoni F."/>
            <person name="Magnuson J."/>
            <person name="Mondo S."/>
            <person name="Nolan M."/>
            <person name="Ohm R."/>
            <person name="Pangilinan J."/>
            <person name="Park H.-J."/>
            <person name="Ramirez L."/>
            <person name="Alfaro M."/>
            <person name="Sun H."/>
            <person name="Tritt A."/>
            <person name="Yoshinaga Y."/>
            <person name="Zwiers L.-H."/>
            <person name="Turgeon B."/>
            <person name="Goodwin S."/>
            <person name="Spatafora J."/>
            <person name="Crous P."/>
            <person name="Grigoriev I."/>
        </authorList>
    </citation>
    <scope>NUCLEOTIDE SEQUENCE</scope>
    <source>
        <strain evidence="4">CBS 207.26</strain>
    </source>
</reference>
<feature type="repeat" description="ANK" evidence="3">
    <location>
        <begin position="80"/>
        <end position="112"/>
    </location>
</feature>
<protein>
    <submittedName>
        <fullName evidence="4">Ankyrin</fullName>
    </submittedName>
</protein>
<feature type="repeat" description="ANK" evidence="3">
    <location>
        <begin position="114"/>
        <end position="146"/>
    </location>
</feature>
<dbReference type="Pfam" id="PF12796">
    <property type="entry name" value="Ank_2"/>
    <property type="match status" value="3"/>
</dbReference>
<evidence type="ECO:0000256" key="1">
    <source>
        <dbReference type="ARBA" id="ARBA00022737"/>
    </source>
</evidence>